<dbReference type="EMBL" id="BAABJZ010000088">
    <property type="protein sequence ID" value="GAA4892347.1"/>
    <property type="molecule type" value="Genomic_DNA"/>
</dbReference>
<dbReference type="Proteomes" id="UP001499988">
    <property type="component" value="Unassembled WGS sequence"/>
</dbReference>
<gene>
    <name evidence="1" type="ORF">GCM10023333_27040</name>
</gene>
<name>A0ABP9F1Q7_9GAMM</name>
<evidence type="ECO:0000313" key="1">
    <source>
        <dbReference type="EMBL" id="GAA4892347.1"/>
    </source>
</evidence>
<keyword evidence="2" id="KW-1185">Reference proteome</keyword>
<accession>A0ABP9F1Q7</accession>
<sequence length="76" mass="8330">MRQPGRSGLPDPHLLLTIKNTFPDPYNDRNTENYTLILLIALCSGKLKQFFSGQGAVALNLAGQNSTFGPLIGREQ</sequence>
<proteinExistence type="predicted"/>
<comment type="caution">
    <text evidence="1">The sequence shown here is derived from an EMBL/GenBank/DDBJ whole genome shotgun (WGS) entry which is preliminary data.</text>
</comment>
<organism evidence="1 2">
    <name type="scientific">Ferrimonas pelagia</name>
    <dbReference type="NCBI Taxonomy" id="1177826"/>
    <lineage>
        <taxon>Bacteria</taxon>
        <taxon>Pseudomonadati</taxon>
        <taxon>Pseudomonadota</taxon>
        <taxon>Gammaproteobacteria</taxon>
        <taxon>Alteromonadales</taxon>
        <taxon>Ferrimonadaceae</taxon>
        <taxon>Ferrimonas</taxon>
    </lineage>
</organism>
<evidence type="ECO:0000313" key="2">
    <source>
        <dbReference type="Proteomes" id="UP001499988"/>
    </source>
</evidence>
<reference evidence="2" key="1">
    <citation type="journal article" date="2019" name="Int. J. Syst. Evol. Microbiol.">
        <title>The Global Catalogue of Microorganisms (GCM) 10K type strain sequencing project: providing services to taxonomists for standard genome sequencing and annotation.</title>
        <authorList>
            <consortium name="The Broad Institute Genomics Platform"/>
            <consortium name="The Broad Institute Genome Sequencing Center for Infectious Disease"/>
            <person name="Wu L."/>
            <person name="Ma J."/>
        </authorList>
    </citation>
    <scope>NUCLEOTIDE SEQUENCE [LARGE SCALE GENOMIC DNA]</scope>
    <source>
        <strain evidence="2">JCM 18401</strain>
    </source>
</reference>
<protein>
    <submittedName>
        <fullName evidence="1">Uncharacterized protein</fullName>
    </submittedName>
</protein>